<evidence type="ECO:0000256" key="2">
    <source>
        <dbReference type="ARBA" id="ARBA00022692"/>
    </source>
</evidence>
<dbReference type="InterPro" id="IPR036259">
    <property type="entry name" value="MFS_trans_sf"/>
</dbReference>
<evidence type="ECO:0000313" key="7">
    <source>
        <dbReference type="EMBL" id="KKB61778.1"/>
    </source>
</evidence>
<dbReference type="PROSITE" id="PS50850">
    <property type="entry name" value="MFS"/>
    <property type="match status" value="1"/>
</dbReference>
<evidence type="ECO:0000256" key="1">
    <source>
        <dbReference type="ARBA" id="ARBA00004141"/>
    </source>
</evidence>
<dbReference type="SUPFAM" id="SSF103473">
    <property type="entry name" value="MFS general substrate transporter"/>
    <property type="match status" value="1"/>
</dbReference>
<keyword evidence="3 5" id="KW-1133">Transmembrane helix</keyword>
<dbReference type="Gene3D" id="1.20.1250.20">
    <property type="entry name" value="MFS general substrate transporter like domains"/>
    <property type="match status" value="1"/>
</dbReference>
<dbReference type="InterPro" id="IPR005828">
    <property type="entry name" value="MFS_sugar_transport-like"/>
</dbReference>
<feature type="transmembrane region" description="Helical" evidence="5">
    <location>
        <begin position="325"/>
        <end position="343"/>
    </location>
</feature>
<feature type="transmembrane region" description="Helical" evidence="5">
    <location>
        <begin position="38"/>
        <end position="60"/>
    </location>
</feature>
<accession>A0A0F5JV87</accession>
<comment type="subcellular location">
    <subcellularLocation>
        <location evidence="1">Membrane</location>
        <topology evidence="1">Multi-pass membrane protein</topology>
    </subcellularLocation>
</comment>
<gene>
    <name evidence="7" type="ORF">WM40_21330</name>
</gene>
<dbReference type="InterPro" id="IPR020846">
    <property type="entry name" value="MFS_dom"/>
</dbReference>
<feature type="transmembrane region" description="Helical" evidence="5">
    <location>
        <begin position="110"/>
        <end position="132"/>
    </location>
</feature>
<reference evidence="7 8" key="1">
    <citation type="submission" date="2015-03" db="EMBL/GenBank/DDBJ databases">
        <title>Draft Genome Sequence of Burkholderia andropogonis type strain ICMP2807, isolated from Sorghum bicolor.</title>
        <authorList>
            <person name="Lopes-Santos L."/>
            <person name="Castro D.B."/>
            <person name="Ottoboni L.M."/>
            <person name="Park D."/>
            <person name="Weirc B.S."/>
            <person name="Destefano S.A."/>
        </authorList>
    </citation>
    <scope>NUCLEOTIDE SEQUENCE [LARGE SCALE GENOMIC DNA]</scope>
    <source>
        <strain evidence="7 8">ICMP2807</strain>
    </source>
</reference>
<dbReference type="STRING" id="28092.WM40_21330"/>
<dbReference type="GO" id="GO:0005886">
    <property type="term" value="C:plasma membrane"/>
    <property type="evidence" value="ECO:0007669"/>
    <property type="project" value="TreeGrafter"/>
</dbReference>
<evidence type="ECO:0000256" key="3">
    <source>
        <dbReference type="ARBA" id="ARBA00022989"/>
    </source>
</evidence>
<dbReference type="PANTHER" id="PTHR23508:SF10">
    <property type="entry name" value="CARBOXYLIC ACID TRANSPORTER PROTEIN HOMOLOG"/>
    <property type="match status" value="1"/>
</dbReference>
<feature type="transmembrane region" description="Helical" evidence="5">
    <location>
        <begin position="448"/>
        <end position="469"/>
    </location>
</feature>
<organism evidence="7 8">
    <name type="scientific">Robbsia andropogonis</name>
    <dbReference type="NCBI Taxonomy" id="28092"/>
    <lineage>
        <taxon>Bacteria</taxon>
        <taxon>Pseudomonadati</taxon>
        <taxon>Pseudomonadota</taxon>
        <taxon>Betaproteobacteria</taxon>
        <taxon>Burkholderiales</taxon>
        <taxon>Burkholderiaceae</taxon>
        <taxon>Robbsia</taxon>
    </lineage>
</organism>
<feature type="domain" description="Major facilitator superfamily (MFS) profile" evidence="6">
    <location>
        <begin position="42"/>
        <end position="478"/>
    </location>
</feature>
<dbReference type="Pfam" id="PF00083">
    <property type="entry name" value="Sugar_tr"/>
    <property type="match status" value="1"/>
</dbReference>
<dbReference type="AlphaFoldDB" id="A0A0F5JV87"/>
<dbReference type="EMBL" id="LAQU01000032">
    <property type="protein sequence ID" value="KKB61778.1"/>
    <property type="molecule type" value="Genomic_DNA"/>
</dbReference>
<dbReference type="CDD" id="cd17316">
    <property type="entry name" value="MFS_SV2_like"/>
    <property type="match status" value="1"/>
</dbReference>
<feature type="transmembrane region" description="Helical" evidence="5">
    <location>
        <begin position="418"/>
        <end position="442"/>
    </location>
</feature>
<evidence type="ECO:0000313" key="8">
    <source>
        <dbReference type="Proteomes" id="UP000033618"/>
    </source>
</evidence>
<dbReference type="RefSeq" id="WP_024901900.1">
    <property type="nucleotide sequence ID" value="NZ_CADFGU010000019.1"/>
</dbReference>
<protein>
    <submittedName>
        <fullName evidence="7">MFS transporter</fullName>
    </submittedName>
</protein>
<dbReference type="PANTHER" id="PTHR23508">
    <property type="entry name" value="CARBOXYLIC ACID TRANSPORTER PROTEIN HOMOLOG"/>
    <property type="match status" value="1"/>
</dbReference>
<dbReference type="OrthoDB" id="5368493at2"/>
<feature type="transmembrane region" description="Helical" evidence="5">
    <location>
        <begin position="355"/>
        <end position="374"/>
    </location>
</feature>
<keyword evidence="8" id="KW-1185">Reference proteome</keyword>
<feature type="transmembrane region" description="Helical" evidence="5">
    <location>
        <begin position="386"/>
        <end position="406"/>
    </location>
</feature>
<keyword evidence="2 5" id="KW-0812">Transmembrane</keyword>
<evidence type="ECO:0000256" key="5">
    <source>
        <dbReference type="SAM" id="Phobius"/>
    </source>
</evidence>
<feature type="transmembrane region" description="Helical" evidence="5">
    <location>
        <begin position="200"/>
        <end position="219"/>
    </location>
</feature>
<feature type="transmembrane region" description="Helical" evidence="5">
    <location>
        <begin position="80"/>
        <end position="101"/>
    </location>
</feature>
<dbReference type="PATRIC" id="fig|28092.6.peg.5022"/>
<keyword evidence="4 5" id="KW-0472">Membrane</keyword>
<feature type="transmembrane region" description="Helical" evidence="5">
    <location>
        <begin position="289"/>
        <end position="313"/>
    </location>
</feature>
<evidence type="ECO:0000259" key="6">
    <source>
        <dbReference type="PROSITE" id="PS50850"/>
    </source>
</evidence>
<name>A0A0F5JV87_9BURK</name>
<comment type="caution">
    <text evidence="7">The sequence shown here is derived from an EMBL/GenBank/DDBJ whole genome shotgun (WGS) entry which is preliminary data.</text>
</comment>
<proteinExistence type="predicted"/>
<dbReference type="GO" id="GO:0046943">
    <property type="term" value="F:carboxylic acid transmembrane transporter activity"/>
    <property type="evidence" value="ECO:0007669"/>
    <property type="project" value="TreeGrafter"/>
</dbReference>
<dbReference type="Proteomes" id="UP000033618">
    <property type="component" value="Unassembled WGS sequence"/>
</dbReference>
<evidence type="ECO:0000256" key="4">
    <source>
        <dbReference type="ARBA" id="ARBA00023136"/>
    </source>
</evidence>
<sequence length="492" mass="53119">MPDHQTSPPNADASPAPDRSLIVTDLPARLDRLPWRRFHTLVVFSLGITWLLDGLEVTLAGAVAGALKSPDSLHFDNADIGIASSAYIAGAVLGALGFGWLTDRLGRRKLFFITLLLYVAATFATAFSWSLASFVVFRFLTGAGIGGEYTAVNSTIQELMPARVRGWTDLVINGSFWLGAGLGAAGSIVLLDPAWLAVDIGWRVCFGIGALLGLIIVFFRRHLPESPRWLLTHNREAEASEIVAAIEADVVGGTPHDSTPLPKIKLRRRSHVSLREVAQALFVQHRQRAWVGLMLMSAQAFFYNAIFFTYALVLTDFYGVPAAHVGWFLLPFALGNFAGPVLLGRLFDVIGRRPMIAFTYAMSGILLTVSGYLFSIGALDARTQTIAWTIIFFFASSAASAAYLTVSETFPLEIRALAIAFFYAVGTGAGGIAGPALFGWLIDSHQRLNVFAGYVFGAVWMIAAAAVHLRWGVAAEGKSLESIAAPLSTHED</sequence>